<dbReference type="InterPro" id="IPR039426">
    <property type="entry name" value="TonB-dep_rcpt-like"/>
</dbReference>
<dbReference type="NCBIfam" id="TIGR01783">
    <property type="entry name" value="TonB-siderophor"/>
    <property type="match status" value="1"/>
</dbReference>
<feature type="domain" description="TonB-dependent receptor plug" evidence="18">
    <location>
        <begin position="79"/>
        <end position="180"/>
    </location>
</feature>
<evidence type="ECO:0000256" key="14">
    <source>
        <dbReference type="PROSITE-ProRule" id="PRU01360"/>
    </source>
</evidence>
<evidence type="ECO:0000259" key="18">
    <source>
        <dbReference type="Pfam" id="PF07715"/>
    </source>
</evidence>
<evidence type="ECO:0000256" key="7">
    <source>
        <dbReference type="ARBA" id="ARBA00022729"/>
    </source>
</evidence>
<reference evidence="20" key="1">
    <citation type="journal article" date="2019" name="Int. J. Syst. Evol. Microbiol.">
        <title>The Global Catalogue of Microorganisms (GCM) 10K type strain sequencing project: providing services to taxonomists for standard genome sequencing and annotation.</title>
        <authorList>
            <consortium name="The Broad Institute Genomics Platform"/>
            <consortium name="The Broad Institute Genome Sequencing Center for Infectious Disease"/>
            <person name="Wu L."/>
            <person name="Ma J."/>
        </authorList>
    </citation>
    <scope>NUCLEOTIDE SEQUENCE [LARGE SCALE GENOMIC DNA]</scope>
    <source>
        <strain evidence="20">CGMCC 1.15959</strain>
    </source>
</reference>
<dbReference type="Gene3D" id="2.40.170.20">
    <property type="entry name" value="TonB-dependent receptor, beta-barrel domain"/>
    <property type="match status" value="1"/>
</dbReference>
<evidence type="ECO:0000256" key="15">
    <source>
        <dbReference type="RuleBase" id="RU003357"/>
    </source>
</evidence>
<comment type="similarity">
    <text evidence="2 14 15">Belongs to the TonB-dependent receptor family.</text>
</comment>
<evidence type="ECO:0000259" key="17">
    <source>
        <dbReference type="Pfam" id="PF00593"/>
    </source>
</evidence>
<dbReference type="Proteomes" id="UP000619041">
    <property type="component" value="Unassembled WGS sequence"/>
</dbReference>
<protein>
    <submittedName>
        <fullName evidence="19">Ferrichrome receptor FiuA</fullName>
    </submittedName>
</protein>
<gene>
    <name evidence="19" type="primary">fiuA</name>
    <name evidence="19" type="ORF">GCM10011515_04070</name>
</gene>
<dbReference type="PROSITE" id="PS52016">
    <property type="entry name" value="TONB_DEPENDENT_REC_3"/>
    <property type="match status" value="1"/>
</dbReference>
<evidence type="ECO:0000313" key="19">
    <source>
        <dbReference type="EMBL" id="GGD87661.1"/>
    </source>
</evidence>
<organism evidence="19 20">
    <name type="scientific">Tsuneonella deserti</name>
    <dbReference type="NCBI Taxonomy" id="2035528"/>
    <lineage>
        <taxon>Bacteria</taxon>
        <taxon>Pseudomonadati</taxon>
        <taxon>Pseudomonadota</taxon>
        <taxon>Alphaproteobacteria</taxon>
        <taxon>Sphingomonadales</taxon>
        <taxon>Erythrobacteraceae</taxon>
        <taxon>Tsuneonella</taxon>
    </lineage>
</organism>
<feature type="chain" id="PRO_5046500542" evidence="16">
    <location>
        <begin position="30"/>
        <end position="729"/>
    </location>
</feature>
<evidence type="ECO:0000256" key="9">
    <source>
        <dbReference type="ARBA" id="ARBA00023065"/>
    </source>
</evidence>
<dbReference type="RefSeq" id="WP_229658395.1">
    <property type="nucleotide sequence ID" value="NZ_BMKL01000001.1"/>
</dbReference>
<keyword evidence="10 15" id="KW-0798">TonB box</keyword>
<proteinExistence type="inferred from homology"/>
<evidence type="ECO:0000256" key="13">
    <source>
        <dbReference type="ARBA" id="ARBA00023237"/>
    </source>
</evidence>
<dbReference type="PANTHER" id="PTHR32552:SF68">
    <property type="entry name" value="FERRICHROME OUTER MEMBRANE TRANSPORTER_PHAGE RECEPTOR"/>
    <property type="match status" value="1"/>
</dbReference>
<evidence type="ECO:0000256" key="10">
    <source>
        <dbReference type="ARBA" id="ARBA00023077"/>
    </source>
</evidence>
<feature type="domain" description="TonB-dependent receptor-like beta-barrel" evidence="17">
    <location>
        <begin position="255"/>
        <end position="698"/>
    </location>
</feature>
<feature type="signal peptide" evidence="16">
    <location>
        <begin position="1"/>
        <end position="29"/>
    </location>
</feature>
<keyword evidence="6 14" id="KW-0812">Transmembrane</keyword>
<dbReference type="InterPro" id="IPR000531">
    <property type="entry name" value="Beta-barrel_TonB"/>
</dbReference>
<keyword evidence="7 16" id="KW-0732">Signal</keyword>
<dbReference type="SUPFAM" id="SSF56935">
    <property type="entry name" value="Porins"/>
    <property type="match status" value="1"/>
</dbReference>
<dbReference type="Pfam" id="PF07715">
    <property type="entry name" value="Plug"/>
    <property type="match status" value="1"/>
</dbReference>
<keyword evidence="8" id="KW-0408">Iron</keyword>
<keyword evidence="11 14" id="KW-0472">Membrane</keyword>
<dbReference type="InterPro" id="IPR037066">
    <property type="entry name" value="Plug_dom_sf"/>
</dbReference>
<keyword evidence="13 14" id="KW-0998">Cell outer membrane</keyword>
<keyword evidence="5" id="KW-0410">Iron transport</keyword>
<dbReference type="PANTHER" id="PTHR32552">
    <property type="entry name" value="FERRICHROME IRON RECEPTOR-RELATED"/>
    <property type="match status" value="1"/>
</dbReference>
<accession>A0ABQ1RZ87</accession>
<name>A0ABQ1RZ87_9SPHN</name>
<evidence type="ECO:0000256" key="1">
    <source>
        <dbReference type="ARBA" id="ARBA00004571"/>
    </source>
</evidence>
<comment type="caution">
    <text evidence="19">The sequence shown here is derived from an EMBL/GenBank/DDBJ whole genome shotgun (WGS) entry which is preliminary data.</text>
</comment>
<keyword evidence="12 19" id="KW-0675">Receptor</keyword>
<keyword evidence="20" id="KW-1185">Reference proteome</keyword>
<dbReference type="CDD" id="cd01347">
    <property type="entry name" value="ligand_gated_channel"/>
    <property type="match status" value="1"/>
</dbReference>
<evidence type="ECO:0000256" key="2">
    <source>
        <dbReference type="ARBA" id="ARBA00009810"/>
    </source>
</evidence>
<evidence type="ECO:0000256" key="11">
    <source>
        <dbReference type="ARBA" id="ARBA00023136"/>
    </source>
</evidence>
<evidence type="ECO:0000256" key="6">
    <source>
        <dbReference type="ARBA" id="ARBA00022692"/>
    </source>
</evidence>
<evidence type="ECO:0000256" key="4">
    <source>
        <dbReference type="ARBA" id="ARBA00022452"/>
    </source>
</evidence>
<dbReference type="InterPro" id="IPR010105">
    <property type="entry name" value="TonB_sidphr_rcpt"/>
</dbReference>
<keyword evidence="3 14" id="KW-0813">Transport</keyword>
<evidence type="ECO:0000313" key="20">
    <source>
        <dbReference type="Proteomes" id="UP000619041"/>
    </source>
</evidence>
<dbReference type="InterPro" id="IPR012910">
    <property type="entry name" value="Plug_dom"/>
</dbReference>
<dbReference type="Pfam" id="PF00593">
    <property type="entry name" value="TonB_dep_Rec_b-barrel"/>
    <property type="match status" value="1"/>
</dbReference>
<evidence type="ECO:0000256" key="5">
    <source>
        <dbReference type="ARBA" id="ARBA00022496"/>
    </source>
</evidence>
<comment type="subcellular location">
    <subcellularLocation>
        <location evidence="1 14">Cell outer membrane</location>
        <topology evidence="1 14">Multi-pass membrane protein</topology>
    </subcellularLocation>
</comment>
<dbReference type="EMBL" id="BMKL01000001">
    <property type="protein sequence ID" value="GGD87661.1"/>
    <property type="molecule type" value="Genomic_DNA"/>
</dbReference>
<keyword evidence="4 14" id="KW-1134">Transmembrane beta strand</keyword>
<dbReference type="Gene3D" id="2.170.130.10">
    <property type="entry name" value="TonB-dependent receptor, plug domain"/>
    <property type="match status" value="1"/>
</dbReference>
<evidence type="ECO:0000256" key="12">
    <source>
        <dbReference type="ARBA" id="ARBA00023170"/>
    </source>
</evidence>
<evidence type="ECO:0000256" key="3">
    <source>
        <dbReference type="ARBA" id="ARBA00022448"/>
    </source>
</evidence>
<dbReference type="InterPro" id="IPR036942">
    <property type="entry name" value="Beta-barrel_TonB_sf"/>
</dbReference>
<evidence type="ECO:0000256" key="16">
    <source>
        <dbReference type="SAM" id="SignalP"/>
    </source>
</evidence>
<evidence type="ECO:0000256" key="8">
    <source>
        <dbReference type="ARBA" id="ARBA00023004"/>
    </source>
</evidence>
<sequence length="729" mass="78463">MRSFSTLRSSTTLAAIASSMLFAGSPAFAQDTGVADPSTGEGVETVATTNESGDRVIVVTAKNYVPQGASTATKSDIPLVETPQSVSVVSRDQIDLLSFTDAQQAVRYVAGATGENYGADLRFDFIQVRGFPPKQFVDGLATPVTSTIFSNGLDLYAFESLDILKGPASVLYGSAPPGGIYNQTSRRPSSDFGGEVSLKYGEDDYKQLGMTATGAATDWLDLRGTVMIRDRDAERDFVHARRIYAAPAATIHLGPDTRLTGLAYYQYDEVNGDTNGFLPVQGTLLPNPNGPIRRDVNLGEPDYNRYERTQWGAGFELAHDFAGSWNATINARWSDYSEAQDVIFNSFLNADNRTITRSIFPYAEDVKSFAIDGRVAGKFGTGAIEHNVLAGIDHRSADNKAFFGFLFGAGGTIDIYHPVYNVGQPFPRPAADIAFADQNLNQTGAYLQDQMAIGGFRLLLSGRYDWVDLVSFGANSDQHKFTWRAGASYVTEFGLVPYVSYATSFEPTLGVDAAGDPFRPTSGEQFEGGIKYDGRGLGPDVDLLATAALFKIKQKNVTSASYGPVTAPPIGSTQSGEVEVQGGEIEFVARIRNQLAINGSYSYNDSEVTASEIAVEIGSPLPVTPKHKASLFADYTFQRGGFAGFGFGAGVRHVSKSAGSLPGPFNPVVYFSDSATLFDAILHYDTPEWRFAINGSNVFDKRYVGRCAGPNNCSFGSGRQVIGTATFKF</sequence>
<keyword evidence="9" id="KW-0406">Ion transport</keyword>